<dbReference type="RefSeq" id="WP_216939559.1">
    <property type="nucleotide sequence ID" value="NZ_CP077062.1"/>
</dbReference>
<organism evidence="3 4">
    <name type="scientific">Nocardioides panacis</name>
    <dbReference type="NCBI Taxonomy" id="2849501"/>
    <lineage>
        <taxon>Bacteria</taxon>
        <taxon>Bacillati</taxon>
        <taxon>Actinomycetota</taxon>
        <taxon>Actinomycetes</taxon>
        <taxon>Propionibacteriales</taxon>
        <taxon>Nocardioidaceae</taxon>
        <taxon>Nocardioides</taxon>
    </lineage>
</organism>
<keyword evidence="1" id="KW-0472">Membrane</keyword>
<keyword evidence="1" id="KW-1133">Transmembrane helix</keyword>
<feature type="domain" description="DUF1206" evidence="2">
    <location>
        <begin position="201"/>
        <end position="268"/>
    </location>
</feature>
<evidence type="ECO:0000313" key="4">
    <source>
        <dbReference type="Proteomes" id="UP000683575"/>
    </source>
</evidence>
<evidence type="ECO:0000313" key="3">
    <source>
        <dbReference type="EMBL" id="QWZ08049.1"/>
    </source>
</evidence>
<keyword evidence="1" id="KW-0812">Transmembrane</keyword>
<feature type="transmembrane region" description="Helical" evidence="1">
    <location>
        <begin position="203"/>
        <end position="224"/>
    </location>
</feature>
<dbReference type="Pfam" id="PF06724">
    <property type="entry name" value="DUF1206"/>
    <property type="match status" value="3"/>
</dbReference>
<evidence type="ECO:0000256" key="1">
    <source>
        <dbReference type="SAM" id="Phobius"/>
    </source>
</evidence>
<proteinExistence type="predicted"/>
<accession>A0A975SZE3</accession>
<protein>
    <submittedName>
        <fullName evidence="3">DUF1206 domain-containing protein</fullName>
    </submittedName>
</protein>
<evidence type="ECO:0000259" key="2">
    <source>
        <dbReference type="Pfam" id="PF06724"/>
    </source>
</evidence>
<reference evidence="3" key="1">
    <citation type="submission" date="2021-06" db="EMBL/GenBank/DDBJ databases">
        <title>Complete genome sequence of Nocardioides sp. G188.</title>
        <authorList>
            <person name="Im W.-T."/>
        </authorList>
    </citation>
    <scope>NUCLEOTIDE SEQUENCE</scope>
    <source>
        <strain evidence="3">G188</strain>
    </source>
</reference>
<feature type="domain" description="DUF1206" evidence="2">
    <location>
        <begin position="113"/>
        <end position="175"/>
    </location>
</feature>
<dbReference type="Proteomes" id="UP000683575">
    <property type="component" value="Chromosome"/>
</dbReference>
<dbReference type="KEGG" id="nps:KRR39_22350"/>
<dbReference type="EMBL" id="CP077062">
    <property type="protein sequence ID" value="QWZ08049.1"/>
    <property type="molecule type" value="Genomic_DNA"/>
</dbReference>
<feature type="transmembrane region" description="Helical" evidence="1">
    <location>
        <begin position="28"/>
        <end position="47"/>
    </location>
</feature>
<dbReference type="InterPro" id="IPR009597">
    <property type="entry name" value="DUF1206"/>
</dbReference>
<feature type="transmembrane region" description="Helical" evidence="1">
    <location>
        <begin position="244"/>
        <end position="267"/>
    </location>
</feature>
<sequence length="272" mass="28598">MNASTHAEQAGRRADNSEWMDRAVRVGLVSYGVVHLVLAWLTLQLVIGGGGGQASNKGAMQELAQNSIGLFFLYVAAVGFLALVAWQALEAIWGHTDEDGGKLVLKRSISGGKVVLYGYLAYSCFKTAIGASSSGGGTEGMTAQVMKLPAGQVLVGLIGVGVLVTAGFLVYRGWKEKFLSKLDTQGKTGKDGKAYVLAGKVGYIAKGVALAVIGVLFLFAAFTHDAQKSAGLDQALHKVLQQPFGGPVLVVIAIGFACYGVFCFAWARHLDR</sequence>
<feature type="domain" description="DUF1206" evidence="2">
    <location>
        <begin position="26"/>
        <end position="94"/>
    </location>
</feature>
<feature type="transmembrane region" description="Helical" evidence="1">
    <location>
        <begin position="150"/>
        <end position="171"/>
    </location>
</feature>
<gene>
    <name evidence="3" type="ORF">KRR39_22350</name>
</gene>
<feature type="transmembrane region" description="Helical" evidence="1">
    <location>
        <begin position="68"/>
        <end position="89"/>
    </location>
</feature>
<name>A0A975SZE3_9ACTN</name>
<dbReference type="AlphaFoldDB" id="A0A975SZE3"/>
<keyword evidence="4" id="KW-1185">Reference proteome</keyword>